<dbReference type="Proteomes" id="UP000236664">
    <property type="component" value="Unassembled WGS sequence"/>
</dbReference>
<reference evidence="1 2" key="1">
    <citation type="submission" date="2017-06" db="EMBL/GenBank/DDBJ databases">
        <title>Genome of Fusarium nygamai isolate CS10214.</title>
        <authorList>
            <person name="Gardiner D.M."/>
            <person name="Obanor F."/>
            <person name="Kazan K."/>
        </authorList>
    </citation>
    <scope>NUCLEOTIDE SEQUENCE [LARGE SCALE GENOMIC DNA]</scope>
    <source>
        <strain evidence="1 2">CS10214</strain>
    </source>
</reference>
<dbReference type="OrthoDB" id="4508730at2759"/>
<sequence length="89" mass="10211">MCSKGQVSGHIYAVSDEMCDIDPFFPPENAGLKTIPKDLFFYRQEMNPPSEAPDVFTYYGICEVYYESLILAKHQREEQAERRRSASPA</sequence>
<name>A0A2K0W8U8_GIBNY</name>
<protein>
    <submittedName>
        <fullName evidence="1">Uncharacterized protein</fullName>
    </submittedName>
</protein>
<accession>A0A2K0W8U8</accession>
<proteinExistence type="predicted"/>
<comment type="caution">
    <text evidence="1">The sequence shown here is derived from an EMBL/GenBank/DDBJ whole genome shotgun (WGS) entry which is preliminary data.</text>
</comment>
<organism evidence="1 2">
    <name type="scientific">Gibberella nygamai</name>
    <name type="common">Bean root rot disease fungus</name>
    <name type="synonym">Fusarium nygamai</name>
    <dbReference type="NCBI Taxonomy" id="42673"/>
    <lineage>
        <taxon>Eukaryota</taxon>
        <taxon>Fungi</taxon>
        <taxon>Dikarya</taxon>
        <taxon>Ascomycota</taxon>
        <taxon>Pezizomycotina</taxon>
        <taxon>Sordariomycetes</taxon>
        <taxon>Hypocreomycetidae</taxon>
        <taxon>Hypocreales</taxon>
        <taxon>Nectriaceae</taxon>
        <taxon>Fusarium</taxon>
        <taxon>Fusarium fujikuroi species complex</taxon>
    </lineage>
</organism>
<evidence type="ECO:0000313" key="1">
    <source>
        <dbReference type="EMBL" id="PNP78729.1"/>
    </source>
</evidence>
<gene>
    <name evidence="1" type="ORF">FNYG_07871</name>
</gene>
<dbReference type="AlphaFoldDB" id="A0A2K0W8U8"/>
<dbReference type="EMBL" id="MTQA01000099">
    <property type="protein sequence ID" value="PNP78729.1"/>
    <property type="molecule type" value="Genomic_DNA"/>
</dbReference>
<keyword evidence="2" id="KW-1185">Reference proteome</keyword>
<evidence type="ECO:0000313" key="2">
    <source>
        <dbReference type="Proteomes" id="UP000236664"/>
    </source>
</evidence>